<evidence type="ECO:0000313" key="1">
    <source>
        <dbReference type="EMBL" id="MEJ6399771.1"/>
    </source>
</evidence>
<dbReference type="EMBL" id="JAWMWH010000001">
    <property type="protein sequence ID" value="MEJ6399771.1"/>
    <property type="molecule type" value="Genomic_DNA"/>
</dbReference>
<gene>
    <name evidence="1" type="ORF">R4146_01025</name>
</gene>
<dbReference type="Proteomes" id="UP001370590">
    <property type="component" value="Unassembled WGS sequence"/>
</dbReference>
<organism evidence="1 2">
    <name type="scientific">Nicoliella lavandulae</name>
    <dbReference type="NCBI Taxonomy" id="3082954"/>
    <lineage>
        <taxon>Bacteria</taxon>
        <taxon>Bacillati</taxon>
        <taxon>Bacillota</taxon>
        <taxon>Bacilli</taxon>
        <taxon>Lactobacillales</taxon>
        <taxon>Lactobacillaceae</taxon>
        <taxon>Nicoliella</taxon>
    </lineage>
</organism>
<keyword evidence="2" id="KW-1185">Reference proteome</keyword>
<evidence type="ECO:0000313" key="2">
    <source>
        <dbReference type="Proteomes" id="UP001370590"/>
    </source>
</evidence>
<dbReference type="RefSeq" id="WP_339959611.1">
    <property type="nucleotide sequence ID" value="NZ_JAWMWH010000001.1"/>
</dbReference>
<name>A0ABU8SIN3_9LACO</name>
<reference evidence="1 2" key="1">
    <citation type="submission" date="2023-10" db="EMBL/GenBank/DDBJ databases">
        <title>Nicoliella lavandulae sp. nov. isolated from Lavandula angustifolia flowers.</title>
        <authorList>
            <person name="Alcantara C."/>
            <person name="Zuniga M."/>
            <person name="Landete J.M."/>
            <person name="Monedero V."/>
        </authorList>
    </citation>
    <scope>NUCLEOTIDE SEQUENCE [LARGE SCALE GENOMIC DNA]</scope>
    <source>
        <strain evidence="1 2">Es01</strain>
    </source>
</reference>
<comment type="caution">
    <text evidence="1">The sequence shown here is derived from an EMBL/GenBank/DDBJ whole genome shotgun (WGS) entry which is preliminary data.</text>
</comment>
<accession>A0ABU8SIN3</accession>
<proteinExistence type="predicted"/>
<sequence length="58" mass="6873">MENEAWLKEQLAQFATNETDFTDRCLYEAAQRLVAEQAKRIQQANDELDGRIWSPDKW</sequence>
<protein>
    <submittedName>
        <fullName evidence="1">Uncharacterized protein</fullName>
    </submittedName>
</protein>